<evidence type="ECO:0000313" key="1">
    <source>
        <dbReference type="EMBL" id="KAJ0094667.1"/>
    </source>
</evidence>
<sequence length="101" mass="11390">MFEISILSSESVLTLALVVLVEPLEGQILMDGLDISNMGLQDFRSKVRYNSSRNQVVSRIIRTNLDPVEQPSDQEDETAEDAKNWSVGLRQLVFLARVLLK</sequence>
<gene>
    <name evidence="1" type="ORF">Patl1_16863</name>
</gene>
<dbReference type="EMBL" id="CM047902">
    <property type="protein sequence ID" value="KAJ0094667.1"/>
    <property type="molecule type" value="Genomic_DNA"/>
</dbReference>
<proteinExistence type="predicted"/>
<name>A0ACC1B6X9_9ROSI</name>
<accession>A0ACC1B6X9</accession>
<protein>
    <submittedName>
        <fullName evidence="1">Uncharacterized protein</fullName>
    </submittedName>
</protein>
<keyword evidence="2" id="KW-1185">Reference proteome</keyword>
<dbReference type="Proteomes" id="UP001164250">
    <property type="component" value="Chromosome 6"/>
</dbReference>
<organism evidence="1 2">
    <name type="scientific">Pistacia atlantica</name>
    <dbReference type="NCBI Taxonomy" id="434234"/>
    <lineage>
        <taxon>Eukaryota</taxon>
        <taxon>Viridiplantae</taxon>
        <taxon>Streptophyta</taxon>
        <taxon>Embryophyta</taxon>
        <taxon>Tracheophyta</taxon>
        <taxon>Spermatophyta</taxon>
        <taxon>Magnoliopsida</taxon>
        <taxon>eudicotyledons</taxon>
        <taxon>Gunneridae</taxon>
        <taxon>Pentapetalae</taxon>
        <taxon>rosids</taxon>
        <taxon>malvids</taxon>
        <taxon>Sapindales</taxon>
        <taxon>Anacardiaceae</taxon>
        <taxon>Pistacia</taxon>
    </lineage>
</organism>
<evidence type="ECO:0000313" key="2">
    <source>
        <dbReference type="Proteomes" id="UP001164250"/>
    </source>
</evidence>
<reference evidence="2" key="1">
    <citation type="journal article" date="2023" name="G3 (Bethesda)">
        <title>Genome assembly and association tests identify interacting loci associated with vigor, precocity, and sex in interspecific pistachio rootstocks.</title>
        <authorList>
            <person name="Palmer W."/>
            <person name="Jacygrad E."/>
            <person name="Sagayaradj S."/>
            <person name="Cavanaugh K."/>
            <person name="Han R."/>
            <person name="Bertier L."/>
            <person name="Beede B."/>
            <person name="Kafkas S."/>
            <person name="Golino D."/>
            <person name="Preece J."/>
            <person name="Michelmore R."/>
        </authorList>
    </citation>
    <scope>NUCLEOTIDE SEQUENCE [LARGE SCALE GENOMIC DNA]</scope>
</reference>
<comment type="caution">
    <text evidence="1">The sequence shown here is derived from an EMBL/GenBank/DDBJ whole genome shotgun (WGS) entry which is preliminary data.</text>
</comment>